<dbReference type="PROSITE" id="PS51180">
    <property type="entry name" value="BRO1"/>
    <property type="match status" value="1"/>
</dbReference>
<evidence type="ECO:0000313" key="3">
    <source>
        <dbReference type="EMBL" id="CAJ0597936.1"/>
    </source>
</evidence>
<proteinExistence type="predicted"/>
<dbReference type="InterPro" id="IPR004328">
    <property type="entry name" value="BRO1_dom"/>
</dbReference>
<dbReference type="Pfam" id="PF03097">
    <property type="entry name" value="BRO1"/>
    <property type="match status" value="1"/>
</dbReference>
<dbReference type="PANTHER" id="PTHR23030:SF39">
    <property type="entry name" value="PROGRAMMED CELL DEATH 6-INTERACTING PROTEIN"/>
    <property type="match status" value="1"/>
</dbReference>
<evidence type="ECO:0000256" key="1">
    <source>
        <dbReference type="SAM" id="Coils"/>
    </source>
</evidence>
<dbReference type="Gene3D" id="1.20.120.560">
    <property type="entry name" value="alix/aip1 in complex with the ypdl late domain"/>
    <property type="match status" value="1"/>
</dbReference>
<evidence type="ECO:0000313" key="4">
    <source>
        <dbReference type="Proteomes" id="UP001176961"/>
    </source>
</evidence>
<accession>A0AA36M4V1</accession>
<dbReference type="Pfam" id="PF13949">
    <property type="entry name" value="ALIX_LYPXL_bnd"/>
    <property type="match status" value="1"/>
</dbReference>
<keyword evidence="4" id="KW-1185">Reference proteome</keyword>
<dbReference type="GO" id="GO:0000281">
    <property type="term" value="P:mitotic cytokinesis"/>
    <property type="evidence" value="ECO:0007669"/>
    <property type="project" value="TreeGrafter"/>
</dbReference>
<evidence type="ECO:0000259" key="2">
    <source>
        <dbReference type="PROSITE" id="PS51180"/>
    </source>
</evidence>
<dbReference type="Proteomes" id="UP001176961">
    <property type="component" value="Unassembled WGS sequence"/>
</dbReference>
<dbReference type="InterPro" id="IPR025304">
    <property type="entry name" value="ALIX_V_dom"/>
</dbReference>
<dbReference type="InterPro" id="IPR038499">
    <property type="entry name" value="BRO1_sf"/>
</dbReference>
<feature type="coiled-coil region" evidence="1">
    <location>
        <begin position="466"/>
        <end position="507"/>
    </location>
</feature>
<dbReference type="AlphaFoldDB" id="A0AA36M4V1"/>
<dbReference type="Gene3D" id="1.25.40.280">
    <property type="entry name" value="alix/aip1 like domains"/>
    <property type="match status" value="1"/>
</dbReference>
<comment type="caution">
    <text evidence="3">The sequence shown here is derived from an EMBL/GenBank/DDBJ whole genome shotgun (WGS) entry which is preliminary data.</text>
</comment>
<gene>
    <name evidence="3" type="ORF">CYNAS_LOCUS9919</name>
</gene>
<feature type="domain" description="BRO1" evidence="2">
    <location>
        <begin position="42"/>
        <end position="433"/>
    </location>
</feature>
<keyword evidence="1" id="KW-0175">Coiled coil</keyword>
<dbReference type="PANTHER" id="PTHR23030">
    <property type="entry name" value="PCD6 INTERACTING PROTEIN-RELATED"/>
    <property type="match status" value="1"/>
</dbReference>
<dbReference type="EMBL" id="CATQJL010000223">
    <property type="protein sequence ID" value="CAJ0597936.1"/>
    <property type="molecule type" value="Genomic_DNA"/>
</dbReference>
<organism evidence="3 4">
    <name type="scientific">Cylicocyclus nassatus</name>
    <name type="common">Nematode worm</name>
    <dbReference type="NCBI Taxonomy" id="53992"/>
    <lineage>
        <taxon>Eukaryota</taxon>
        <taxon>Metazoa</taxon>
        <taxon>Ecdysozoa</taxon>
        <taxon>Nematoda</taxon>
        <taxon>Chromadorea</taxon>
        <taxon>Rhabditida</taxon>
        <taxon>Rhabditina</taxon>
        <taxon>Rhabditomorpha</taxon>
        <taxon>Strongyloidea</taxon>
        <taxon>Strongylidae</taxon>
        <taxon>Cylicocyclus</taxon>
    </lineage>
</organism>
<name>A0AA36M4V1_CYLNA</name>
<dbReference type="SMART" id="SM01041">
    <property type="entry name" value="BRO1"/>
    <property type="match status" value="1"/>
</dbReference>
<protein>
    <recommendedName>
        <fullName evidence="2">BRO1 domain-containing protein</fullName>
    </recommendedName>
</protein>
<sequence>MNGQKSRNRPLLARAFGIKQTNTIDSAQIQLLTNQSSAKQHCFLAIPVKSTVDVDLIKPLTKFFEASSTNLSVKIADLKTAIEAFNRLRSFACTKSSHDLQLHLSSVAEYYDQLTAFECKLITSLSPRLEGFRWKDAFDSGKSFLAKSHTMEVDITVERLAILFNYGALLSQIASSQQMHTDEEKRMSAKLFQQSAGVFAHLKDVMQHTLVKQCTPDLRAEILSLFCNLMLAQAQECVYTKAYDDKMNPAALAKISAQTAEYYTDLNKIMNLEATKSYWKKDWINVIAGKSYGFQAIAQMHQAQVNLENQEIAERMTRLKFASEQLLAAKRYLAEGCLREIFLEIEIEYSTAMKENNLIYQAQIGDFHALPNVPKATLVKAIPLSSPLNPAFKDVFSSVIPTNVLNITQNYDRMKNEQLRMEADRLNEHTELMEGIVASLGISEEMSPVPETVRRQSAEIRAAGGLKELQARLNEVSNLRARIKEILADIEKTLDKEKRSDEELRQKLGINCHRLASNGLTEPFLKELAKTRTALTSTLEEDKLSKKKFGENWQSIETLSKPEKELYPLFPPRPNRLGDKTPEAMSFLLKLLDKAQEIKCERVELLKEINAKRTSTSADDMVPVVSQFKLCSDDNIIKEKVKEVCEPIKEEVDKSLKKQTMLMNDVEKWTTRFPAHTSSKSPIGKTHIEKSLAYGYEVFRELNSKLPKRIKHCHNLLDSLLRLQEKVNDFYFARETEKDELLRTYQQNVNSASISESTSFTPNVLSTAQVSFVPLTLPPYNTEGYINAPQPNLLPAPLPTPLYSTQSATPPPAQAFYQQPNYGTQQIQMPQYGSPPPPYQVPYPNYTVGQTPWHSMGQHP</sequence>
<reference evidence="3" key="1">
    <citation type="submission" date="2023-07" db="EMBL/GenBank/DDBJ databases">
        <authorList>
            <consortium name="CYATHOMIX"/>
        </authorList>
    </citation>
    <scope>NUCLEOTIDE SEQUENCE</scope>
    <source>
        <strain evidence="3">N/A</strain>
    </source>
</reference>
<dbReference type="GO" id="GO:0005768">
    <property type="term" value="C:endosome"/>
    <property type="evidence" value="ECO:0007669"/>
    <property type="project" value="TreeGrafter"/>
</dbReference>
<dbReference type="Gene3D" id="1.20.140.50">
    <property type="entry name" value="alix/aip1 like domains"/>
    <property type="match status" value="1"/>
</dbReference>